<dbReference type="InterPro" id="IPR038628">
    <property type="entry name" value="XkdM-like_sf"/>
</dbReference>
<dbReference type="Gene3D" id="2.30.110.40">
    <property type="entry name" value="Phage tail tube protein"/>
    <property type="match status" value="1"/>
</dbReference>
<reference evidence="1" key="1">
    <citation type="submission" date="2020-09" db="EMBL/GenBank/DDBJ databases">
        <title>A novel bacterium of genus Paenibacillus, isolated from South China Sea.</title>
        <authorList>
            <person name="Huang H."/>
            <person name="Mo K."/>
            <person name="Hu Y."/>
        </authorList>
    </citation>
    <scope>NUCLEOTIDE SEQUENCE</scope>
    <source>
        <strain evidence="1">IB182363</strain>
    </source>
</reference>
<dbReference type="SUPFAM" id="SSF69279">
    <property type="entry name" value="Phage tail proteins"/>
    <property type="match status" value="1"/>
</dbReference>
<evidence type="ECO:0000313" key="1">
    <source>
        <dbReference type="EMBL" id="MBD2860538.1"/>
    </source>
</evidence>
<keyword evidence="2" id="KW-1185">Reference proteome</keyword>
<dbReference type="Proteomes" id="UP000639396">
    <property type="component" value="Unassembled WGS sequence"/>
</dbReference>
<dbReference type="AlphaFoldDB" id="A0A927GXV0"/>
<sequence length="136" mass="15395">MSMDASRVIMGTYGKIFIDGHWQTNFNHLEASVEMQKRELNLAGDPWVRHKKGPMKGTGTVSGFKVTSDMIARGFAKFDMYAKLEDPEAYGYETVKLSSVMLDKLQLANWTAGEEVKEEVSFTFEGYELLDRIQAV</sequence>
<dbReference type="EMBL" id="JACXJA010000001">
    <property type="protein sequence ID" value="MBD2860538.1"/>
    <property type="molecule type" value="Genomic_DNA"/>
</dbReference>
<proteinExistence type="predicted"/>
<comment type="caution">
    <text evidence="1">The sequence shown here is derived from an EMBL/GenBank/DDBJ whole genome shotgun (WGS) entry which is preliminary data.</text>
</comment>
<dbReference type="InterPro" id="IPR018989">
    <property type="entry name" value="DUF2001"/>
</dbReference>
<evidence type="ECO:0000313" key="2">
    <source>
        <dbReference type="Proteomes" id="UP000639396"/>
    </source>
</evidence>
<name>A0A927GXV0_9BACL</name>
<dbReference type="Pfam" id="PF09393">
    <property type="entry name" value="DUF2001"/>
    <property type="match status" value="1"/>
</dbReference>
<accession>A0A927GXV0</accession>
<dbReference type="RefSeq" id="WP_190923756.1">
    <property type="nucleotide sequence ID" value="NZ_JACXJA010000001.1"/>
</dbReference>
<protein>
    <submittedName>
        <fullName evidence="1">Phage tail tube protein</fullName>
    </submittedName>
</protein>
<organism evidence="1 2">
    <name type="scientific">Paenibacillus oceani</name>
    <dbReference type="NCBI Taxonomy" id="2772510"/>
    <lineage>
        <taxon>Bacteria</taxon>
        <taxon>Bacillati</taxon>
        <taxon>Bacillota</taxon>
        <taxon>Bacilli</taxon>
        <taxon>Bacillales</taxon>
        <taxon>Paenibacillaceae</taxon>
        <taxon>Paenibacillus</taxon>
    </lineage>
</organism>
<gene>
    <name evidence="1" type="ORF">IDH45_00870</name>
</gene>